<dbReference type="InterPro" id="IPR027417">
    <property type="entry name" value="P-loop_NTPase"/>
</dbReference>
<dbReference type="Gene3D" id="3.40.50.300">
    <property type="entry name" value="P-loop containing nucleotide triphosphate hydrolases"/>
    <property type="match status" value="1"/>
</dbReference>
<name>A0AAD5CSD7_AMBAR</name>
<evidence type="ECO:0000313" key="2">
    <source>
        <dbReference type="EMBL" id="KAI7747017.1"/>
    </source>
</evidence>
<gene>
    <name evidence="2" type="ORF">M8C21_012668</name>
</gene>
<sequence length="162" mass="18536">MNDLVVPDNVSEWLEEVEKIKLMGVNIPIDGVTCLNMKMRYKVGKQSFYLLKDMELLINEKSKMVWTDEMIPIAIVSPPRPTTSTTVFGDDQNRNQNRNNIKSRYLIFNAALKSFDPSDSDKQQKIALCGMSGIGKTTMMEQLKEVAKERKMFDLIVKIDIV</sequence>
<comment type="caution">
    <text evidence="2">The sequence shown here is derived from an EMBL/GenBank/DDBJ whole genome shotgun (WGS) entry which is preliminary data.</text>
</comment>
<accession>A0AAD5CSD7</accession>
<dbReference type="PANTHER" id="PTHR33463">
    <property type="entry name" value="NB-ARC DOMAIN-CONTAINING PROTEIN-RELATED"/>
    <property type="match status" value="1"/>
</dbReference>
<proteinExistence type="predicted"/>
<keyword evidence="3" id="KW-1185">Reference proteome</keyword>
<evidence type="ECO:0000313" key="3">
    <source>
        <dbReference type="Proteomes" id="UP001206925"/>
    </source>
</evidence>
<dbReference type="InterPro" id="IPR050905">
    <property type="entry name" value="Plant_NBS-LRR"/>
</dbReference>
<dbReference type="EMBL" id="JAMZMK010006860">
    <property type="protein sequence ID" value="KAI7747017.1"/>
    <property type="molecule type" value="Genomic_DNA"/>
</dbReference>
<evidence type="ECO:0000256" key="1">
    <source>
        <dbReference type="ARBA" id="ARBA00022821"/>
    </source>
</evidence>
<protein>
    <submittedName>
        <fullName evidence="2">Uncharacterized protein</fullName>
    </submittedName>
</protein>
<keyword evidence="1" id="KW-0611">Plant defense</keyword>
<dbReference type="AlphaFoldDB" id="A0AAD5CSD7"/>
<dbReference type="PANTHER" id="PTHR33463:SF222">
    <property type="entry name" value="NB-ARC-RELATED"/>
    <property type="match status" value="1"/>
</dbReference>
<dbReference type="SUPFAM" id="SSF52540">
    <property type="entry name" value="P-loop containing nucleoside triphosphate hydrolases"/>
    <property type="match status" value="1"/>
</dbReference>
<dbReference type="Proteomes" id="UP001206925">
    <property type="component" value="Unassembled WGS sequence"/>
</dbReference>
<organism evidence="2 3">
    <name type="scientific">Ambrosia artemisiifolia</name>
    <name type="common">Common ragweed</name>
    <dbReference type="NCBI Taxonomy" id="4212"/>
    <lineage>
        <taxon>Eukaryota</taxon>
        <taxon>Viridiplantae</taxon>
        <taxon>Streptophyta</taxon>
        <taxon>Embryophyta</taxon>
        <taxon>Tracheophyta</taxon>
        <taxon>Spermatophyta</taxon>
        <taxon>Magnoliopsida</taxon>
        <taxon>eudicotyledons</taxon>
        <taxon>Gunneridae</taxon>
        <taxon>Pentapetalae</taxon>
        <taxon>asterids</taxon>
        <taxon>campanulids</taxon>
        <taxon>Asterales</taxon>
        <taxon>Asteraceae</taxon>
        <taxon>Asteroideae</taxon>
        <taxon>Heliantheae alliance</taxon>
        <taxon>Heliantheae</taxon>
        <taxon>Ambrosia</taxon>
    </lineage>
</organism>
<reference evidence="2" key="1">
    <citation type="submission" date="2022-06" db="EMBL/GenBank/DDBJ databases">
        <title>Uncovering the hologenomic basis of an extraordinary plant invasion.</title>
        <authorList>
            <person name="Bieker V.C."/>
            <person name="Martin M.D."/>
            <person name="Gilbert T."/>
            <person name="Hodgins K."/>
            <person name="Battlay P."/>
            <person name="Petersen B."/>
            <person name="Wilson J."/>
        </authorList>
    </citation>
    <scope>NUCLEOTIDE SEQUENCE</scope>
    <source>
        <strain evidence="2">AA19_3_7</strain>
        <tissue evidence="2">Leaf</tissue>
    </source>
</reference>